<comment type="caution">
    <text evidence="1">The sequence shown here is derived from an EMBL/GenBank/DDBJ whole genome shotgun (WGS) entry which is preliminary data.</text>
</comment>
<organism evidence="1 2">
    <name type="scientific">Cirrhinus molitorella</name>
    <name type="common">mud carp</name>
    <dbReference type="NCBI Taxonomy" id="172907"/>
    <lineage>
        <taxon>Eukaryota</taxon>
        <taxon>Metazoa</taxon>
        <taxon>Chordata</taxon>
        <taxon>Craniata</taxon>
        <taxon>Vertebrata</taxon>
        <taxon>Euteleostomi</taxon>
        <taxon>Actinopterygii</taxon>
        <taxon>Neopterygii</taxon>
        <taxon>Teleostei</taxon>
        <taxon>Ostariophysi</taxon>
        <taxon>Cypriniformes</taxon>
        <taxon>Cyprinidae</taxon>
        <taxon>Labeoninae</taxon>
        <taxon>Labeonini</taxon>
        <taxon>Cirrhinus</taxon>
    </lineage>
</organism>
<keyword evidence="2" id="KW-1185">Reference proteome</keyword>
<dbReference type="EMBL" id="JAUYZG010000019">
    <property type="protein sequence ID" value="KAK2878302.1"/>
    <property type="molecule type" value="Genomic_DNA"/>
</dbReference>
<dbReference type="AlphaFoldDB" id="A0AA88PEV1"/>
<proteinExistence type="predicted"/>
<reference evidence="1" key="1">
    <citation type="submission" date="2023-08" db="EMBL/GenBank/DDBJ databases">
        <title>Chromosome-level Genome Assembly of mud carp (Cirrhinus molitorella).</title>
        <authorList>
            <person name="Liu H."/>
        </authorList>
    </citation>
    <scope>NUCLEOTIDE SEQUENCE</scope>
    <source>
        <strain evidence="1">Prfri</strain>
        <tissue evidence="1">Muscle</tissue>
    </source>
</reference>
<accession>A0AA88PEV1</accession>
<dbReference type="Proteomes" id="UP001187343">
    <property type="component" value="Unassembled WGS sequence"/>
</dbReference>
<sequence length="77" mass="8622">MKPFALIGSVPQSEGVLPLAVAYVQLSKLRFHPTSDAMRRARGLTARNSCDTSTQSETLRPSRERASFRCEELQEKL</sequence>
<name>A0AA88PEV1_9TELE</name>
<protein>
    <submittedName>
        <fullName evidence="1">Uncharacterized protein</fullName>
    </submittedName>
</protein>
<evidence type="ECO:0000313" key="1">
    <source>
        <dbReference type="EMBL" id="KAK2878302.1"/>
    </source>
</evidence>
<evidence type="ECO:0000313" key="2">
    <source>
        <dbReference type="Proteomes" id="UP001187343"/>
    </source>
</evidence>
<gene>
    <name evidence="1" type="ORF">Q8A67_019093</name>
</gene>